<protein>
    <submittedName>
        <fullName evidence="1">Uncharacterized protein</fullName>
    </submittedName>
</protein>
<comment type="caution">
    <text evidence="1">The sequence shown here is derived from an EMBL/GenBank/DDBJ whole genome shotgun (WGS) entry which is preliminary data.</text>
</comment>
<gene>
    <name evidence="1" type="ORF">PGLA1383_LOCUS47000</name>
</gene>
<dbReference type="Proteomes" id="UP000654075">
    <property type="component" value="Unassembled WGS sequence"/>
</dbReference>
<proteinExistence type="predicted"/>
<dbReference type="EMBL" id="CAJNNV010029955">
    <property type="protein sequence ID" value="CAE8630779.1"/>
    <property type="molecule type" value="Genomic_DNA"/>
</dbReference>
<sequence length="137" mass="14503">MYEYHAVWSARTSFSLCFSMASAELADVQLSGQEANEPAALTVRGIDGAVMFGPALQPVDMLVSELKALILAELSPFSACGGLQLVAEDGKIVADSEPLGACNLELTAILSHLLTEEEQERCRSALEECVARLGGGE</sequence>
<reference evidence="1" key="1">
    <citation type="submission" date="2021-02" db="EMBL/GenBank/DDBJ databases">
        <authorList>
            <person name="Dougan E. K."/>
            <person name="Rhodes N."/>
            <person name="Thang M."/>
            <person name="Chan C."/>
        </authorList>
    </citation>
    <scope>NUCLEOTIDE SEQUENCE</scope>
</reference>
<evidence type="ECO:0000313" key="2">
    <source>
        <dbReference type="Proteomes" id="UP000654075"/>
    </source>
</evidence>
<evidence type="ECO:0000313" key="1">
    <source>
        <dbReference type="EMBL" id="CAE8630779.1"/>
    </source>
</evidence>
<keyword evidence="2" id="KW-1185">Reference proteome</keyword>
<organism evidence="1 2">
    <name type="scientific">Polarella glacialis</name>
    <name type="common">Dinoflagellate</name>
    <dbReference type="NCBI Taxonomy" id="89957"/>
    <lineage>
        <taxon>Eukaryota</taxon>
        <taxon>Sar</taxon>
        <taxon>Alveolata</taxon>
        <taxon>Dinophyceae</taxon>
        <taxon>Suessiales</taxon>
        <taxon>Suessiaceae</taxon>
        <taxon>Polarella</taxon>
    </lineage>
</organism>
<dbReference type="AlphaFoldDB" id="A0A813GZJ2"/>
<name>A0A813GZJ2_POLGL</name>
<accession>A0A813GZJ2</accession>